<reference evidence="10" key="2">
    <citation type="submission" date="2023-05" db="EMBL/GenBank/DDBJ databases">
        <authorList>
            <person name="Schelkunov M.I."/>
        </authorList>
    </citation>
    <scope>NUCLEOTIDE SEQUENCE</scope>
    <source>
        <strain evidence="10">Hsosn_3</strain>
        <tissue evidence="10">Leaf</tissue>
    </source>
</reference>
<feature type="domain" description="U-box" evidence="9">
    <location>
        <begin position="32"/>
        <end position="106"/>
    </location>
</feature>
<evidence type="ECO:0000256" key="1">
    <source>
        <dbReference type="ARBA" id="ARBA00000900"/>
    </source>
</evidence>
<reference evidence="10" key="1">
    <citation type="submission" date="2023-02" db="EMBL/GenBank/DDBJ databases">
        <title>Genome of toxic invasive species Heracleum sosnowskyi carries increased number of genes despite the absence of recent whole-genome duplications.</title>
        <authorList>
            <person name="Schelkunov M."/>
            <person name="Shtratnikova V."/>
            <person name="Makarenko M."/>
            <person name="Klepikova A."/>
            <person name="Omelchenko D."/>
            <person name="Novikova G."/>
            <person name="Obukhova E."/>
            <person name="Bogdanov V."/>
            <person name="Penin A."/>
            <person name="Logacheva M."/>
        </authorList>
    </citation>
    <scope>NUCLEOTIDE SEQUENCE</scope>
    <source>
        <strain evidence="10">Hsosn_3</strain>
        <tissue evidence="10">Leaf</tissue>
    </source>
</reference>
<dbReference type="InterPro" id="IPR011989">
    <property type="entry name" value="ARM-like"/>
</dbReference>
<evidence type="ECO:0000256" key="4">
    <source>
        <dbReference type="ARBA" id="ARBA00022679"/>
    </source>
</evidence>
<dbReference type="EMBL" id="JAUIZM010000011">
    <property type="protein sequence ID" value="KAK1357809.1"/>
    <property type="molecule type" value="Genomic_DNA"/>
</dbReference>
<accession>A0AAD8H124</accession>
<dbReference type="PANTHER" id="PTHR23315:SF276">
    <property type="entry name" value="U-BOX DOMAIN-CONTAINING PROTEIN 38"/>
    <property type="match status" value="1"/>
</dbReference>
<dbReference type="EC" id="2.3.2.27" evidence="3"/>
<gene>
    <name evidence="10" type="ORF">POM88_051065</name>
</gene>
<comment type="caution">
    <text evidence="10">The sequence shown here is derived from an EMBL/GenBank/DDBJ whole genome shotgun (WGS) entry which is preliminary data.</text>
</comment>
<evidence type="ECO:0000256" key="3">
    <source>
        <dbReference type="ARBA" id="ARBA00012483"/>
    </source>
</evidence>
<dbReference type="PROSITE" id="PS51698">
    <property type="entry name" value="U_BOX"/>
    <property type="match status" value="1"/>
</dbReference>
<dbReference type="SUPFAM" id="SSF48371">
    <property type="entry name" value="ARM repeat"/>
    <property type="match status" value="1"/>
</dbReference>
<dbReference type="SMART" id="SM00504">
    <property type="entry name" value="Ubox"/>
    <property type="match status" value="1"/>
</dbReference>
<dbReference type="InterPro" id="IPR016024">
    <property type="entry name" value="ARM-type_fold"/>
</dbReference>
<feature type="region of interest" description="Disordered" evidence="8">
    <location>
        <begin position="1"/>
        <end position="35"/>
    </location>
</feature>
<name>A0AAD8H124_9APIA</name>
<evidence type="ECO:0000256" key="2">
    <source>
        <dbReference type="ARBA" id="ARBA00004906"/>
    </source>
</evidence>
<sequence>MGGNSKHRWKLFLPKLPSSSSPSSSPKTRPQDPPKELICPISGSLMFDPVVISSGQTYERTSAQVCRDLSFSPSLPDGSSPDFHALIPNLALKSTIITWCRSVGIMPPAAPDYYSLQNKVRTLMDSLNPTRIPEVVTHAPIESNRRNGSSSFYSTSSDESVIANVAMTSSSSINSVEVLFDETVSNANFSEEEEAILRKLGSFDVMDQKQALMKLREITRTNEEARVSLCTQAMLIAVRLSLFSKFAGVQTNAAAAIVNLSLEKINKVKIVRSGIVPPLIDVLKGGFHEAQEHAAGALFSLAVEDDNRTAIGVLGALEPLLHALRSESELTRNDSALALYNLSLIQSNRVKMIKLGAVTILLSLLENDDVAGRILLVLCNIARCVEGKSIMLHYNAVESLVGMLRRVETESTRENCVAALYSLSQGNMRFKGLAMECGAGEVLNEVLSKKVSELGRERVKVMLSVLRGREAEQEVDWERVMEIGPSWE</sequence>
<dbReference type="GO" id="GO:0061630">
    <property type="term" value="F:ubiquitin protein ligase activity"/>
    <property type="evidence" value="ECO:0007669"/>
    <property type="project" value="UniProtKB-EC"/>
</dbReference>
<dbReference type="GO" id="GO:0016567">
    <property type="term" value="P:protein ubiquitination"/>
    <property type="evidence" value="ECO:0007669"/>
    <property type="project" value="InterPro"/>
</dbReference>
<dbReference type="Pfam" id="PF25598">
    <property type="entry name" value="ARM_PUB"/>
    <property type="match status" value="1"/>
</dbReference>
<evidence type="ECO:0000256" key="7">
    <source>
        <dbReference type="PROSITE-ProRule" id="PRU00259"/>
    </source>
</evidence>
<evidence type="ECO:0000313" key="11">
    <source>
        <dbReference type="Proteomes" id="UP001237642"/>
    </source>
</evidence>
<feature type="compositionally biased region" description="Low complexity" evidence="8">
    <location>
        <begin position="17"/>
        <end position="26"/>
    </location>
</feature>
<keyword evidence="4 10" id="KW-0808">Transferase</keyword>
<dbReference type="AlphaFoldDB" id="A0AAD8H124"/>
<dbReference type="SUPFAM" id="SSF57850">
    <property type="entry name" value="RING/U-box"/>
    <property type="match status" value="1"/>
</dbReference>
<dbReference type="InterPro" id="IPR013083">
    <property type="entry name" value="Znf_RING/FYVE/PHD"/>
</dbReference>
<feature type="repeat" description="ARM" evidence="7">
    <location>
        <begin position="274"/>
        <end position="311"/>
    </location>
</feature>
<evidence type="ECO:0000256" key="8">
    <source>
        <dbReference type="SAM" id="MobiDB-lite"/>
    </source>
</evidence>
<dbReference type="Proteomes" id="UP001237642">
    <property type="component" value="Unassembled WGS sequence"/>
</dbReference>
<feature type="compositionally biased region" description="Basic residues" evidence="8">
    <location>
        <begin position="1"/>
        <end position="10"/>
    </location>
</feature>
<keyword evidence="6" id="KW-0833">Ubl conjugation pathway</keyword>
<dbReference type="Pfam" id="PF04564">
    <property type="entry name" value="U-box"/>
    <property type="match status" value="1"/>
</dbReference>
<comment type="pathway">
    <text evidence="2">Protein modification; protein ubiquitination.</text>
</comment>
<dbReference type="PANTHER" id="PTHR23315">
    <property type="entry name" value="U BOX DOMAIN-CONTAINING"/>
    <property type="match status" value="1"/>
</dbReference>
<dbReference type="Gene3D" id="1.25.10.10">
    <property type="entry name" value="Leucine-rich Repeat Variant"/>
    <property type="match status" value="1"/>
</dbReference>
<keyword evidence="11" id="KW-1185">Reference proteome</keyword>
<keyword evidence="5" id="KW-0677">Repeat</keyword>
<evidence type="ECO:0000256" key="5">
    <source>
        <dbReference type="ARBA" id="ARBA00022737"/>
    </source>
</evidence>
<protein>
    <recommendedName>
        <fullName evidence="3">RING-type E3 ubiquitin transferase</fullName>
        <ecNumber evidence="3">2.3.2.27</ecNumber>
    </recommendedName>
</protein>
<organism evidence="10 11">
    <name type="scientific">Heracleum sosnowskyi</name>
    <dbReference type="NCBI Taxonomy" id="360622"/>
    <lineage>
        <taxon>Eukaryota</taxon>
        <taxon>Viridiplantae</taxon>
        <taxon>Streptophyta</taxon>
        <taxon>Embryophyta</taxon>
        <taxon>Tracheophyta</taxon>
        <taxon>Spermatophyta</taxon>
        <taxon>Magnoliopsida</taxon>
        <taxon>eudicotyledons</taxon>
        <taxon>Gunneridae</taxon>
        <taxon>Pentapetalae</taxon>
        <taxon>asterids</taxon>
        <taxon>campanulids</taxon>
        <taxon>Apiales</taxon>
        <taxon>Apiaceae</taxon>
        <taxon>Apioideae</taxon>
        <taxon>apioid superclade</taxon>
        <taxon>Tordylieae</taxon>
        <taxon>Tordyliinae</taxon>
        <taxon>Heracleum</taxon>
    </lineage>
</organism>
<dbReference type="InterPro" id="IPR000225">
    <property type="entry name" value="Armadillo"/>
</dbReference>
<evidence type="ECO:0000259" key="9">
    <source>
        <dbReference type="PROSITE" id="PS51698"/>
    </source>
</evidence>
<proteinExistence type="predicted"/>
<dbReference type="SMART" id="SM00185">
    <property type="entry name" value="ARM"/>
    <property type="match status" value="5"/>
</dbReference>
<evidence type="ECO:0000256" key="6">
    <source>
        <dbReference type="ARBA" id="ARBA00022786"/>
    </source>
</evidence>
<evidence type="ECO:0000313" key="10">
    <source>
        <dbReference type="EMBL" id="KAK1357809.1"/>
    </source>
</evidence>
<dbReference type="PROSITE" id="PS50176">
    <property type="entry name" value="ARM_REPEAT"/>
    <property type="match status" value="1"/>
</dbReference>
<dbReference type="InterPro" id="IPR058678">
    <property type="entry name" value="ARM_PUB"/>
</dbReference>
<dbReference type="InterPro" id="IPR003613">
    <property type="entry name" value="Ubox_domain"/>
</dbReference>
<comment type="catalytic activity">
    <reaction evidence="1">
        <text>S-ubiquitinyl-[E2 ubiquitin-conjugating enzyme]-L-cysteine + [acceptor protein]-L-lysine = [E2 ubiquitin-conjugating enzyme]-L-cysteine + N(6)-ubiquitinyl-[acceptor protein]-L-lysine.</text>
        <dbReference type="EC" id="2.3.2.27"/>
    </reaction>
</comment>
<dbReference type="Gene3D" id="3.30.40.10">
    <property type="entry name" value="Zinc/RING finger domain, C3HC4 (zinc finger)"/>
    <property type="match status" value="1"/>
</dbReference>